<organism evidence="2">
    <name type="scientific">Bacillus pumilus</name>
    <name type="common">Bacillus mesentericus</name>
    <dbReference type="NCBI Taxonomy" id="1408"/>
    <lineage>
        <taxon>Bacteria</taxon>
        <taxon>Bacillati</taxon>
        <taxon>Bacillota</taxon>
        <taxon>Bacilli</taxon>
        <taxon>Bacillales</taxon>
        <taxon>Bacillaceae</taxon>
        <taxon>Bacillus</taxon>
    </lineage>
</organism>
<gene>
    <name evidence="2" type="primary">p44</name>
    <name evidence="2" type="ORF">SBRMV_044</name>
</gene>
<keyword evidence="1" id="KW-1133">Transmembrane helix</keyword>
<accession>A0A9Q9PCM4</accession>
<dbReference type="EMBL" id="LR026976">
    <property type="protein sequence ID" value="VCT93329.1"/>
    <property type="molecule type" value="Genomic_DNA"/>
</dbReference>
<geneLocation type="plasmid" evidence="2">
    <name>p576</name>
</geneLocation>
<evidence type="ECO:0000313" key="2">
    <source>
        <dbReference type="EMBL" id="VCT93329.1"/>
    </source>
</evidence>
<keyword evidence="2" id="KW-0614">Plasmid</keyword>
<feature type="transmembrane region" description="Helical" evidence="1">
    <location>
        <begin position="35"/>
        <end position="59"/>
    </location>
</feature>
<dbReference type="AlphaFoldDB" id="A0A9Q9PCM4"/>
<keyword evidence="1" id="KW-0472">Membrane</keyword>
<proteinExistence type="predicted"/>
<reference evidence="2" key="1">
    <citation type="submission" date="2018-10" db="EMBL/GenBank/DDBJ databases">
        <authorList>
            <person name="Singh K. P."/>
            <person name="Ramachandran G."/>
            <person name="Val-Calvo J."/>
            <person name="Meijer J.J. W."/>
            <person name="Miguel-Arribas A."/>
            <person name="Gago Cordoba C."/>
        </authorList>
    </citation>
    <scope>NUCLEOTIDE SEQUENCE</scope>
    <source>
        <strain evidence="2">1</strain>
        <plasmid evidence="2">p576</plasmid>
    </source>
</reference>
<sequence length="64" mass="7236">MWNSKSQNLWLICFILLRGLIMIGVPIGIYFLCVYLIGIGEILSGILAFLGLTVTSWTIKKFSR</sequence>
<feature type="transmembrane region" description="Helical" evidence="1">
    <location>
        <begin position="9"/>
        <end position="29"/>
    </location>
</feature>
<name>A0A9Q9PCM4_BACPU</name>
<protein>
    <submittedName>
        <fullName evidence="2">Uncharacterized protein</fullName>
    </submittedName>
</protein>
<keyword evidence="1" id="KW-0812">Transmembrane</keyword>
<evidence type="ECO:0000256" key="1">
    <source>
        <dbReference type="SAM" id="Phobius"/>
    </source>
</evidence>